<dbReference type="Proteomes" id="UP001522662">
    <property type="component" value="Unassembled WGS sequence"/>
</dbReference>
<sequence>TQDRRPRFSFFHIQLSKNRQANPRQQSNPAQPKSGKKTSVSANFWISSEPVRWALRRRLSFGEAAYTATPFSRQQPFVKKLSFFPSN</sequence>
<accession>A0ABT0D4U6</accession>
<reference evidence="2 3" key="1">
    <citation type="submission" date="2022-03" db="EMBL/GenBank/DDBJ databases">
        <title>Rhizobium SSM4.3 sp. nov., isolated from Sediment (Gouqi Island).</title>
        <authorList>
            <person name="Chen G."/>
        </authorList>
    </citation>
    <scope>NUCLEOTIDE SEQUENCE [LARGE SCALE GENOMIC DNA]</scope>
    <source>
        <strain evidence="2 3">SSM4.3</strain>
        <plasmid evidence="2">unnamed</plasmid>
    </source>
</reference>
<evidence type="ECO:0000313" key="2">
    <source>
        <dbReference type="EMBL" id="MCJ8240432.1"/>
    </source>
</evidence>
<evidence type="ECO:0000256" key="1">
    <source>
        <dbReference type="SAM" id="MobiDB-lite"/>
    </source>
</evidence>
<comment type="caution">
    <text evidence="2">The sequence shown here is derived from an EMBL/GenBank/DDBJ whole genome shotgun (WGS) entry which is preliminary data.</text>
</comment>
<organism evidence="2 3">
    <name type="scientific">Peteryoungia algae</name>
    <dbReference type="NCBI Taxonomy" id="2919917"/>
    <lineage>
        <taxon>Bacteria</taxon>
        <taxon>Pseudomonadati</taxon>
        <taxon>Pseudomonadota</taxon>
        <taxon>Alphaproteobacteria</taxon>
        <taxon>Hyphomicrobiales</taxon>
        <taxon>Rhizobiaceae</taxon>
        <taxon>Peteryoungia</taxon>
    </lineage>
</organism>
<protein>
    <submittedName>
        <fullName evidence="2">Uncharacterized protein</fullName>
    </submittedName>
</protein>
<dbReference type="RefSeq" id="WP_245137796.1">
    <property type="nucleotide sequence ID" value="NZ_JALAYX010000006.1"/>
</dbReference>
<gene>
    <name evidence="2" type="ORF">MKJ03_19025</name>
</gene>
<keyword evidence="3" id="KW-1185">Reference proteome</keyword>
<feature type="region of interest" description="Disordered" evidence="1">
    <location>
        <begin position="1"/>
        <end position="40"/>
    </location>
</feature>
<feature type="compositionally biased region" description="Polar residues" evidence="1">
    <location>
        <begin position="15"/>
        <end position="40"/>
    </location>
</feature>
<name>A0ABT0D4U6_9HYPH</name>
<evidence type="ECO:0000313" key="3">
    <source>
        <dbReference type="Proteomes" id="UP001522662"/>
    </source>
</evidence>
<keyword evidence="2" id="KW-0614">Plasmid</keyword>
<proteinExistence type="predicted"/>
<geneLocation type="plasmid" evidence="2">
    <name>unnamed</name>
</geneLocation>
<feature type="non-terminal residue" evidence="2">
    <location>
        <position position="1"/>
    </location>
</feature>
<dbReference type="EMBL" id="JALAYX010000006">
    <property type="protein sequence ID" value="MCJ8240432.1"/>
    <property type="molecule type" value="Genomic_DNA"/>
</dbReference>